<dbReference type="Proteomes" id="UP000558113">
    <property type="component" value="Unassembled WGS sequence"/>
</dbReference>
<keyword evidence="2" id="KW-1003">Cell membrane</keyword>
<dbReference type="SUPFAM" id="SSF55874">
    <property type="entry name" value="ATPase domain of HSP90 chaperone/DNA topoisomerase II/histidine kinase"/>
    <property type="match status" value="1"/>
</dbReference>
<evidence type="ECO:0000256" key="5">
    <source>
        <dbReference type="ARBA" id="ARBA00022777"/>
    </source>
</evidence>
<protein>
    <submittedName>
        <fullName evidence="9">HAMP domain-containing protein</fullName>
    </submittedName>
</protein>
<organism evidence="9 10">
    <name type="scientific">Paenibacillus sacheonensis</name>
    <dbReference type="NCBI Taxonomy" id="742054"/>
    <lineage>
        <taxon>Bacteria</taxon>
        <taxon>Bacillati</taxon>
        <taxon>Bacillota</taxon>
        <taxon>Bacilli</taxon>
        <taxon>Bacillales</taxon>
        <taxon>Paenibacillaceae</taxon>
        <taxon>Paenibacillus</taxon>
    </lineage>
</organism>
<dbReference type="SMART" id="SM00304">
    <property type="entry name" value="HAMP"/>
    <property type="match status" value="1"/>
</dbReference>
<dbReference type="CDD" id="cd06225">
    <property type="entry name" value="HAMP"/>
    <property type="match status" value="1"/>
</dbReference>
<sequence length="592" mass="68037">MMAWIRRYIDRLRFRQKLILSYLIISIIPILFLGIYSYNQSKDFLYQQAAKDYQRNVEVYSESIKANMDHYENMAALILYNDIIQRILNGNYIDLYNLYNDLTQYLNPYLNMLLNLNTETQQLTLYTANEMPEYGDYIQRIERITDQAWYKTVSMAKGTTWFHEGNELFLAGKFPLRYSPGEKAAPSAAKEEENILYIRVNNRNLFSNLPDSIKEQWVFLLDSAGNPVYSSHDLDEQTSGVFAMIKDNPKAVIQIGGSDMMLIKENIPNTDWYLYCLVPDKDILQNSGSIVRATLIVVGICLLILIIIISVFAKSMIRRIYKLNNWMKRAEQGELELRVQSTSKDEIGELTNRFGDMLKQINGLINERYKNKIIQKEAELKAIKSQISPHFLYNTLSFINWKALESDNHEISQMVTSLSQFYRTALNRGDNIISVRDEINNMKSYLEIVLATSDLRFDVVYQIDEEVYSYGMINLILQPIVENAIKHGIKKKKTGKGLLVITGRVLGETIEFSICDNGPGIEPAVLEQLLRKHSTGYGLKHVDDRIKLVFGSEYGLSIQSGVGSTNDSEDVPETNLRTSMLILIPKQIIKSV</sequence>
<dbReference type="PANTHER" id="PTHR34220:SF7">
    <property type="entry name" value="SENSOR HISTIDINE KINASE YPDA"/>
    <property type="match status" value="1"/>
</dbReference>
<dbReference type="InterPro" id="IPR003660">
    <property type="entry name" value="HAMP_dom"/>
</dbReference>
<dbReference type="PANTHER" id="PTHR34220">
    <property type="entry name" value="SENSOR HISTIDINE KINASE YPDA"/>
    <property type="match status" value="1"/>
</dbReference>
<reference evidence="9 10" key="1">
    <citation type="submission" date="2020-01" db="EMBL/GenBank/DDBJ databases">
        <title>Paenibacillus soybeanensis sp. nov. isolated from the nodules of soybean (Glycine max(L.) Merr).</title>
        <authorList>
            <person name="Wang H."/>
        </authorList>
    </citation>
    <scope>NUCLEOTIDE SEQUENCE [LARGE SCALE GENOMIC DNA]</scope>
    <source>
        <strain evidence="9 10">DSM 23054</strain>
    </source>
</reference>
<evidence type="ECO:0000313" key="10">
    <source>
        <dbReference type="Proteomes" id="UP000558113"/>
    </source>
</evidence>
<keyword evidence="7" id="KW-0812">Transmembrane</keyword>
<dbReference type="EMBL" id="JAAAMU010000007">
    <property type="protein sequence ID" value="NBC70455.1"/>
    <property type="molecule type" value="Genomic_DNA"/>
</dbReference>
<evidence type="ECO:0000256" key="2">
    <source>
        <dbReference type="ARBA" id="ARBA00022475"/>
    </source>
</evidence>
<dbReference type="GO" id="GO:0000155">
    <property type="term" value="F:phosphorelay sensor kinase activity"/>
    <property type="evidence" value="ECO:0007669"/>
    <property type="project" value="InterPro"/>
</dbReference>
<dbReference type="Pfam" id="PF06580">
    <property type="entry name" value="His_kinase"/>
    <property type="match status" value="1"/>
</dbReference>
<evidence type="ECO:0000256" key="7">
    <source>
        <dbReference type="SAM" id="Phobius"/>
    </source>
</evidence>
<dbReference type="InterPro" id="IPR036890">
    <property type="entry name" value="HATPase_C_sf"/>
</dbReference>
<keyword evidence="4" id="KW-0808">Transferase</keyword>
<dbReference type="InterPro" id="IPR003594">
    <property type="entry name" value="HATPase_dom"/>
</dbReference>
<evidence type="ECO:0000256" key="1">
    <source>
        <dbReference type="ARBA" id="ARBA00004651"/>
    </source>
</evidence>
<feature type="domain" description="HAMP" evidence="8">
    <location>
        <begin position="314"/>
        <end position="366"/>
    </location>
</feature>
<keyword evidence="3" id="KW-0597">Phosphoprotein</keyword>
<name>A0A7X5C1M6_9BACL</name>
<gene>
    <name evidence="9" type="ORF">GT003_15750</name>
</gene>
<dbReference type="AlphaFoldDB" id="A0A7X5C1M6"/>
<keyword evidence="10" id="KW-1185">Reference proteome</keyword>
<dbReference type="InterPro" id="IPR010559">
    <property type="entry name" value="Sig_transdc_His_kin_internal"/>
</dbReference>
<feature type="transmembrane region" description="Helical" evidence="7">
    <location>
        <begin position="290"/>
        <end position="313"/>
    </location>
</feature>
<evidence type="ECO:0000259" key="8">
    <source>
        <dbReference type="PROSITE" id="PS50885"/>
    </source>
</evidence>
<evidence type="ECO:0000256" key="6">
    <source>
        <dbReference type="ARBA" id="ARBA00023136"/>
    </source>
</evidence>
<dbReference type="OrthoDB" id="9776552at2"/>
<dbReference type="PROSITE" id="PS50885">
    <property type="entry name" value="HAMP"/>
    <property type="match status" value="1"/>
</dbReference>
<dbReference type="Gene3D" id="6.10.340.10">
    <property type="match status" value="1"/>
</dbReference>
<accession>A0A7X5C1M6</accession>
<feature type="transmembrane region" description="Helical" evidence="7">
    <location>
        <begin position="20"/>
        <end position="38"/>
    </location>
</feature>
<keyword evidence="5" id="KW-0418">Kinase</keyword>
<dbReference type="Pfam" id="PF02518">
    <property type="entry name" value="HATPase_c"/>
    <property type="match status" value="1"/>
</dbReference>
<dbReference type="SUPFAM" id="SSF158472">
    <property type="entry name" value="HAMP domain-like"/>
    <property type="match status" value="1"/>
</dbReference>
<dbReference type="GO" id="GO:0005886">
    <property type="term" value="C:plasma membrane"/>
    <property type="evidence" value="ECO:0007669"/>
    <property type="project" value="UniProtKB-SubCell"/>
</dbReference>
<keyword evidence="6 7" id="KW-0472">Membrane</keyword>
<evidence type="ECO:0000313" key="9">
    <source>
        <dbReference type="EMBL" id="NBC70455.1"/>
    </source>
</evidence>
<keyword evidence="7" id="KW-1133">Transmembrane helix</keyword>
<comment type="caution">
    <text evidence="9">The sequence shown here is derived from an EMBL/GenBank/DDBJ whole genome shotgun (WGS) entry which is preliminary data.</text>
</comment>
<dbReference type="Gene3D" id="3.30.565.10">
    <property type="entry name" value="Histidine kinase-like ATPase, C-terminal domain"/>
    <property type="match status" value="1"/>
</dbReference>
<proteinExistence type="predicted"/>
<evidence type="ECO:0000256" key="4">
    <source>
        <dbReference type="ARBA" id="ARBA00022679"/>
    </source>
</evidence>
<comment type="subcellular location">
    <subcellularLocation>
        <location evidence="1">Cell membrane</location>
        <topology evidence="1">Multi-pass membrane protein</topology>
    </subcellularLocation>
</comment>
<dbReference type="InterPro" id="IPR050640">
    <property type="entry name" value="Bact_2-comp_sensor_kinase"/>
</dbReference>
<evidence type="ECO:0000256" key="3">
    <source>
        <dbReference type="ARBA" id="ARBA00022553"/>
    </source>
</evidence>
<dbReference type="RefSeq" id="WP_161699401.1">
    <property type="nucleotide sequence ID" value="NZ_JAAAMU010000007.1"/>
</dbReference>
<dbReference type="Pfam" id="PF00672">
    <property type="entry name" value="HAMP"/>
    <property type="match status" value="1"/>
</dbReference>
<dbReference type="SMART" id="SM00387">
    <property type="entry name" value="HATPase_c"/>
    <property type="match status" value="1"/>
</dbReference>